<evidence type="ECO:0000256" key="4">
    <source>
        <dbReference type="ARBA" id="ARBA00022598"/>
    </source>
</evidence>
<dbReference type="EMBL" id="SNZB01000001">
    <property type="protein sequence ID" value="TDR23889.1"/>
    <property type="molecule type" value="Genomic_DNA"/>
</dbReference>
<evidence type="ECO:0000313" key="12">
    <source>
        <dbReference type="EMBL" id="TDR23889.1"/>
    </source>
</evidence>
<dbReference type="Gene3D" id="3.30.930.10">
    <property type="entry name" value="Bira Bifunctional Protein, Domain 2"/>
    <property type="match status" value="2"/>
</dbReference>
<dbReference type="InterPro" id="IPR023717">
    <property type="entry name" value="Pro-tRNA-Synthase_IIa_type1"/>
</dbReference>
<dbReference type="GO" id="GO:0002161">
    <property type="term" value="F:aminoacyl-tRNA deacylase activity"/>
    <property type="evidence" value="ECO:0007669"/>
    <property type="project" value="InterPro"/>
</dbReference>
<dbReference type="PROSITE" id="PS50862">
    <property type="entry name" value="AA_TRNA_LIGASE_II"/>
    <property type="match status" value="1"/>
</dbReference>
<feature type="domain" description="Aminoacyl-transfer RNA synthetases class-II family profile" evidence="11">
    <location>
        <begin position="38"/>
        <end position="464"/>
    </location>
</feature>
<dbReference type="PANTHER" id="PTHR42753">
    <property type="entry name" value="MITOCHONDRIAL RIBOSOME PROTEIN L39/PROLYL-TRNA LIGASE FAMILY MEMBER"/>
    <property type="match status" value="1"/>
</dbReference>
<dbReference type="NCBIfam" id="TIGR00409">
    <property type="entry name" value="proS_fam_II"/>
    <property type="match status" value="1"/>
</dbReference>
<evidence type="ECO:0000256" key="2">
    <source>
        <dbReference type="ARBA" id="ARBA00011738"/>
    </source>
</evidence>
<dbReference type="InterPro" id="IPR044140">
    <property type="entry name" value="ProRS_anticodon_short"/>
</dbReference>
<dbReference type="OrthoDB" id="9809052at2"/>
<dbReference type="CDD" id="cd00861">
    <property type="entry name" value="ProRS_anticodon_short"/>
    <property type="match status" value="1"/>
</dbReference>
<dbReference type="CDD" id="cd00779">
    <property type="entry name" value="ProRS_core_prok"/>
    <property type="match status" value="1"/>
</dbReference>
<evidence type="ECO:0000256" key="5">
    <source>
        <dbReference type="ARBA" id="ARBA00022741"/>
    </source>
</evidence>
<evidence type="ECO:0000313" key="13">
    <source>
        <dbReference type="Proteomes" id="UP000295724"/>
    </source>
</evidence>
<dbReference type="HAMAP" id="MF_01569">
    <property type="entry name" value="Pro_tRNA_synth_type1"/>
    <property type="match status" value="1"/>
</dbReference>
<dbReference type="Proteomes" id="UP000295724">
    <property type="component" value="Unassembled WGS sequence"/>
</dbReference>
<evidence type="ECO:0000256" key="1">
    <source>
        <dbReference type="ARBA" id="ARBA00004496"/>
    </source>
</evidence>
<evidence type="ECO:0000256" key="9">
    <source>
        <dbReference type="ARBA" id="ARBA00047671"/>
    </source>
</evidence>
<dbReference type="InterPro" id="IPR033730">
    <property type="entry name" value="ProRS_core_prok"/>
</dbReference>
<reference evidence="12 13" key="1">
    <citation type="submission" date="2019-03" db="EMBL/GenBank/DDBJ databases">
        <title>Genomic Encyclopedia of Type Strains, Phase IV (KMG-IV): sequencing the most valuable type-strain genomes for metagenomic binning, comparative biology and taxonomic classification.</title>
        <authorList>
            <person name="Goeker M."/>
        </authorList>
    </citation>
    <scope>NUCLEOTIDE SEQUENCE [LARGE SCALE GENOMIC DNA]</scope>
    <source>
        <strain evidence="12 13">DSM 25488</strain>
    </source>
</reference>
<keyword evidence="6 10" id="KW-0067">ATP-binding</keyword>
<dbReference type="InterPro" id="IPR002314">
    <property type="entry name" value="aa-tRNA-synt_IIb"/>
</dbReference>
<comment type="function">
    <text evidence="10">Catalyzes the attachment of proline to tRNA(Pro) in a two-step reaction: proline is first activated by ATP to form Pro-AMP and then transferred to the acceptor end of tRNA(Pro). As ProRS can inadvertently accommodate and process non-cognate amino acids such as alanine and cysteine, to avoid such errors it has two additional distinct editing activities against alanine. One activity is designated as 'pretransfer' editing and involves the tRNA(Pro)-independent hydrolysis of activated Ala-AMP. The other activity is designated 'posttransfer' editing and involves deacylation of mischarged Ala-tRNA(Pro). The misacylated Cys-tRNA(Pro) is not edited by ProRS.</text>
</comment>
<dbReference type="SUPFAM" id="SSF55826">
    <property type="entry name" value="YbaK/ProRS associated domain"/>
    <property type="match status" value="1"/>
</dbReference>
<evidence type="ECO:0000256" key="7">
    <source>
        <dbReference type="ARBA" id="ARBA00022917"/>
    </source>
</evidence>
<dbReference type="InterPro" id="IPR036754">
    <property type="entry name" value="YbaK/aa-tRNA-synt-asso_dom_sf"/>
</dbReference>
<sequence>MRTTAFHLVTRKETPQDAEIISHQLMIRTGMIRKLGAGLYTWAPLGLKVLQKIENIIREEMNAAGALEMLMPAVQPKELWQETGRIEDFGGQLLAIHDRAERDYFFGPTHEEVITDFVRNEVNSYKQLPINFYQIQTKFRDEIRPRFGVMRSREFIMKDAYSFHLNHESLVETYEKMKLAYTNIISRIGLDFRCVLADSGAIGGSGSQEFHVIADSGEDAIMYSETGEYAANLEKCEAVGLLDSRAAATAEIEKIHTPEQKTIDSVAAFLQVDKTQTIKTLLVAGVDEPVALVVRGDHSLNEVKANNLASVASPLRMLDDDEIKAVAGCDAGSIGVKGFKGHVVVDRTVANMSDFICGANENDYHFTGVNWDRDASFDEIQDIRDAQVGDPSPDGVGTLNVARGIEVGHIFQLGNKYSKAMNAVVLNEQGKSQAMEMGCYGMGVTRMVAAAIEQNHDDKGIIWPANIAPFAVAILPMNYQKSERVRRTADELYESLTSQGIEVILDDRKVRPGFMMSDFELLGIPHQVIIGDRALDENEVEYRNRTDMESIRVSRDTINDFLAEQIKA</sequence>
<dbReference type="SUPFAM" id="SSF52954">
    <property type="entry name" value="Class II aaRS ABD-related"/>
    <property type="match status" value="1"/>
</dbReference>
<protein>
    <recommendedName>
        <fullName evidence="10">Proline--tRNA ligase</fullName>
        <ecNumber evidence="10">6.1.1.15</ecNumber>
    </recommendedName>
    <alternativeName>
        <fullName evidence="10">Prolyl-tRNA synthetase</fullName>
        <shortName evidence="10">ProRS</shortName>
    </alternativeName>
</protein>
<evidence type="ECO:0000259" key="11">
    <source>
        <dbReference type="PROSITE" id="PS50862"/>
    </source>
</evidence>
<comment type="domain">
    <text evidence="10">Consists of three domains: the N-terminal catalytic domain, the editing domain and the C-terminal anticodon-binding domain.</text>
</comment>
<dbReference type="NCBIfam" id="NF006625">
    <property type="entry name" value="PRK09194.1"/>
    <property type="match status" value="1"/>
</dbReference>
<organism evidence="12 13">
    <name type="scientific">Marinicella litoralis</name>
    <dbReference type="NCBI Taxonomy" id="644220"/>
    <lineage>
        <taxon>Bacteria</taxon>
        <taxon>Pseudomonadati</taxon>
        <taxon>Pseudomonadota</taxon>
        <taxon>Gammaproteobacteria</taxon>
        <taxon>Lysobacterales</taxon>
        <taxon>Marinicellaceae</taxon>
        <taxon>Marinicella</taxon>
    </lineage>
</organism>
<dbReference type="FunFam" id="3.30.930.10:FF:000097">
    <property type="entry name" value="Proline--tRNA ligase"/>
    <property type="match status" value="1"/>
</dbReference>
<dbReference type="CDD" id="cd04334">
    <property type="entry name" value="ProRS-INS"/>
    <property type="match status" value="1"/>
</dbReference>
<evidence type="ECO:0000256" key="8">
    <source>
        <dbReference type="ARBA" id="ARBA00023146"/>
    </source>
</evidence>
<proteinExistence type="inferred from homology"/>
<evidence type="ECO:0000256" key="3">
    <source>
        <dbReference type="ARBA" id="ARBA00022490"/>
    </source>
</evidence>
<keyword evidence="3 10" id="KW-0963">Cytoplasm</keyword>
<name>A0A4R6XZ20_9GAMM</name>
<comment type="catalytic activity">
    <reaction evidence="9 10">
        <text>tRNA(Pro) + L-proline + ATP = L-prolyl-tRNA(Pro) + AMP + diphosphate</text>
        <dbReference type="Rhea" id="RHEA:14305"/>
        <dbReference type="Rhea" id="RHEA-COMP:9700"/>
        <dbReference type="Rhea" id="RHEA-COMP:9702"/>
        <dbReference type="ChEBI" id="CHEBI:30616"/>
        <dbReference type="ChEBI" id="CHEBI:33019"/>
        <dbReference type="ChEBI" id="CHEBI:60039"/>
        <dbReference type="ChEBI" id="CHEBI:78442"/>
        <dbReference type="ChEBI" id="CHEBI:78532"/>
        <dbReference type="ChEBI" id="CHEBI:456215"/>
        <dbReference type="EC" id="6.1.1.15"/>
    </reaction>
</comment>
<dbReference type="GO" id="GO:0006433">
    <property type="term" value="P:prolyl-tRNA aminoacylation"/>
    <property type="evidence" value="ECO:0007669"/>
    <property type="project" value="UniProtKB-UniRule"/>
</dbReference>
<comment type="caution">
    <text evidence="12">The sequence shown here is derived from an EMBL/GenBank/DDBJ whole genome shotgun (WGS) entry which is preliminary data.</text>
</comment>
<dbReference type="Pfam" id="PF04073">
    <property type="entry name" value="tRNA_edit"/>
    <property type="match status" value="1"/>
</dbReference>
<dbReference type="FunFam" id="3.30.930.10:FF:000042">
    <property type="entry name" value="probable proline--tRNA ligase, mitochondrial"/>
    <property type="match status" value="1"/>
</dbReference>
<dbReference type="PANTHER" id="PTHR42753:SF2">
    <property type="entry name" value="PROLINE--TRNA LIGASE"/>
    <property type="match status" value="1"/>
</dbReference>
<dbReference type="AlphaFoldDB" id="A0A4R6XZ20"/>
<dbReference type="InterPro" id="IPR050062">
    <property type="entry name" value="Pro-tRNA_synthetase"/>
</dbReference>
<keyword evidence="7 10" id="KW-0648">Protein biosynthesis</keyword>
<dbReference type="InterPro" id="IPR006195">
    <property type="entry name" value="aa-tRNA-synth_II"/>
</dbReference>
<dbReference type="SUPFAM" id="SSF55681">
    <property type="entry name" value="Class II aaRS and biotin synthetases"/>
    <property type="match status" value="1"/>
</dbReference>
<evidence type="ECO:0000256" key="10">
    <source>
        <dbReference type="HAMAP-Rule" id="MF_01569"/>
    </source>
</evidence>
<dbReference type="Gene3D" id="3.40.50.800">
    <property type="entry name" value="Anticodon-binding domain"/>
    <property type="match status" value="1"/>
</dbReference>
<dbReference type="Gene3D" id="3.90.960.10">
    <property type="entry name" value="YbaK/aminoacyl-tRNA synthetase-associated domain"/>
    <property type="match status" value="1"/>
</dbReference>
<dbReference type="InterPro" id="IPR004500">
    <property type="entry name" value="Pro-tRNA-synth_IIa_bac-type"/>
</dbReference>
<dbReference type="GO" id="GO:0005524">
    <property type="term" value="F:ATP binding"/>
    <property type="evidence" value="ECO:0007669"/>
    <property type="project" value="UniProtKB-UniRule"/>
</dbReference>
<dbReference type="RefSeq" id="WP_099017503.1">
    <property type="nucleotide sequence ID" value="NZ_NIHB01000001.1"/>
</dbReference>
<keyword evidence="4 10" id="KW-0436">Ligase</keyword>
<dbReference type="GO" id="GO:0005829">
    <property type="term" value="C:cytosol"/>
    <property type="evidence" value="ECO:0007669"/>
    <property type="project" value="TreeGrafter"/>
</dbReference>
<dbReference type="InterPro" id="IPR002316">
    <property type="entry name" value="Pro-tRNA-ligase_IIa"/>
</dbReference>
<dbReference type="GO" id="GO:0004827">
    <property type="term" value="F:proline-tRNA ligase activity"/>
    <property type="evidence" value="ECO:0007669"/>
    <property type="project" value="UniProtKB-UniRule"/>
</dbReference>
<dbReference type="InterPro" id="IPR036621">
    <property type="entry name" value="Anticodon-bd_dom_sf"/>
</dbReference>
<comment type="subcellular location">
    <subcellularLocation>
        <location evidence="1 10">Cytoplasm</location>
    </subcellularLocation>
</comment>
<dbReference type="PIRSF" id="PIRSF001535">
    <property type="entry name" value="ProRS_1"/>
    <property type="match status" value="1"/>
</dbReference>
<keyword evidence="5 10" id="KW-0547">Nucleotide-binding</keyword>
<dbReference type="Pfam" id="PF03129">
    <property type="entry name" value="HGTP_anticodon"/>
    <property type="match status" value="1"/>
</dbReference>
<dbReference type="InterPro" id="IPR004154">
    <property type="entry name" value="Anticodon-bd"/>
</dbReference>
<comment type="similarity">
    <text evidence="10">Belongs to the class-II aminoacyl-tRNA synthetase family. ProS type 1 subfamily.</text>
</comment>
<keyword evidence="13" id="KW-1185">Reference proteome</keyword>
<dbReference type="InterPro" id="IPR045864">
    <property type="entry name" value="aa-tRNA-synth_II/BPL/LPL"/>
</dbReference>
<dbReference type="Pfam" id="PF00587">
    <property type="entry name" value="tRNA-synt_2b"/>
    <property type="match status" value="1"/>
</dbReference>
<dbReference type="InterPro" id="IPR007214">
    <property type="entry name" value="YbaK/aa-tRNA-synth-assoc-dom"/>
</dbReference>
<dbReference type="PRINTS" id="PR01046">
    <property type="entry name" value="TRNASYNTHPRO"/>
</dbReference>
<keyword evidence="8 10" id="KW-0030">Aminoacyl-tRNA synthetase</keyword>
<accession>A0A4R6XZ20</accession>
<evidence type="ECO:0000256" key="6">
    <source>
        <dbReference type="ARBA" id="ARBA00022840"/>
    </source>
</evidence>
<comment type="subunit">
    <text evidence="2 10">Homodimer.</text>
</comment>
<dbReference type="EC" id="6.1.1.15" evidence="10"/>
<gene>
    <name evidence="10" type="primary">proS</name>
    <name evidence="12" type="ORF">C8D91_0756</name>
</gene>